<dbReference type="Proteomes" id="UP000466586">
    <property type="component" value="Unassembled WGS sequence"/>
</dbReference>
<dbReference type="EMBL" id="WVHT01000006">
    <property type="protein sequence ID" value="MXV51986.1"/>
    <property type="molecule type" value="Genomic_DNA"/>
</dbReference>
<organism evidence="1 2">
    <name type="scientific">Hufsiella arboris</name>
    <dbReference type="NCBI Taxonomy" id="2695275"/>
    <lineage>
        <taxon>Bacteria</taxon>
        <taxon>Pseudomonadati</taxon>
        <taxon>Bacteroidota</taxon>
        <taxon>Sphingobacteriia</taxon>
        <taxon>Sphingobacteriales</taxon>
        <taxon>Sphingobacteriaceae</taxon>
        <taxon>Hufsiella</taxon>
    </lineage>
</organism>
<comment type="caution">
    <text evidence="1">The sequence shown here is derived from an EMBL/GenBank/DDBJ whole genome shotgun (WGS) entry which is preliminary data.</text>
</comment>
<protein>
    <submittedName>
        <fullName evidence="1">Uncharacterized protein</fullName>
    </submittedName>
</protein>
<evidence type="ECO:0000313" key="1">
    <source>
        <dbReference type="EMBL" id="MXV51986.1"/>
    </source>
</evidence>
<keyword evidence="2" id="KW-1185">Reference proteome</keyword>
<accession>A0A7K1YBM1</accession>
<name>A0A7K1YBM1_9SPHI</name>
<gene>
    <name evidence="1" type="ORF">GS399_13470</name>
</gene>
<sequence>MHTEYLKRVVIYLQQELPEYQEMLTVKANQIVFTVHPGAVFEQFYQKLFASVSTCTARIRNREIDLEFKVWSPTQERDFKVLK</sequence>
<evidence type="ECO:0000313" key="2">
    <source>
        <dbReference type="Proteomes" id="UP000466586"/>
    </source>
</evidence>
<reference evidence="1 2" key="1">
    <citation type="submission" date="2019-11" db="EMBL/GenBank/DDBJ databases">
        <title>Pedobacter sp. HMF7647 Genome sequencing and assembly.</title>
        <authorList>
            <person name="Kang H."/>
            <person name="Kim H."/>
            <person name="Joh K."/>
        </authorList>
    </citation>
    <scope>NUCLEOTIDE SEQUENCE [LARGE SCALE GENOMIC DNA]</scope>
    <source>
        <strain evidence="1 2">HMF7647</strain>
    </source>
</reference>
<dbReference type="RefSeq" id="WP_160845171.1">
    <property type="nucleotide sequence ID" value="NZ_WVHT01000006.1"/>
</dbReference>
<proteinExistence type="predicted"/>
<dbReference type="AlphaFoldDB" id="A0A7K1YBM1"/>